<evidence type="ECO:0000313" key="5">
    <source>
        <dbReference type="RefSeq" id="XP_034234081.1"/>
    </source>
</evidence>
<feature type="region of interest" description="Disordered" evidence="1">
    <location>
        <begin position="364"/>
        <end position="385"/>
    </location>
</feature>
<accession>A0A6P8YCL9</accession>
<dbReference type="InterPro" id="IPR001478">
    <property type="entry name" value="PDZ"/>
</dbReference>
<reference evidence="5" key="1">
    <citation type="submission" date="2025-08" db="UniProtKB">
        <authorList>
            <consortium name="RefSeq"/>
        </authorList>
    </citation>
    <scope>IDENTIFICATION</scope>
    <source>
        <tissue evidence="5">Total insect</tissue>
    </source>
</reference>
<evidence type="ECO:0000259" key="3">
    <source>
        <dbReference type="PROSITE" id="PS50106"/>
    </source>
</evidence>
<dbReference type="GO" id="GO:0005737">
    <property type="term" value="C:cytoplasm"/>
    <property type="evidence" value="ECO:0007669"/>
    <property type="project" value="TreeGrafter"/>
</dbReference>
<name>A0A6P8YCL9_THRPL</name>
<dbReference type="GO" id="GO:0005096">
    <property type="term" value="F:GTPase activator activity"/>
    <property type="evidence" value="ECO:0007669"/>
    <property type="project" value="InterPro"/>
</dbReference>
<feature type="compositionally biased region" description="Basic and acidic residues" evidence="1">
    <location>
        <begin position="457"/>
        <end position="469"/>
    </location>
</feature>
<evidence type="ECO:0000256" key="1">
    <source>
        <dbReference type="SAM" id="MobiDB-lite"/>
    </source>
</evidence>
<dbReference type="InterPro" id="IPR046995">
    <property type="entry name" value="RGS10/12/14-like"/>
</dbReference>
<dbReference type="AlphaFoldDB" id="A0A6P8YCL9"/>
<dbReference type="InParanoid" id="A0A6P8YCL9"/>
<organism evidence="5">
    <name type="scientific">Thrips palmi</name>
    <name type="common">Melon thrips</name>
    <dbReference type="NCBI Taxonomy" id="161013"/>
    <lineage>
        <taxon>Eukaryota</taxon>
        <taxon>Metazoa</taxon>
        <taxon>Ecdysozoa</taxon>
        <taxon>Arthropoda</taxon>
        <taxon>Hexapoda</taxon>
        <taxon>Insecta</taxon>
        <taxon>Pterygota</taxon>
        <taxon>Neoptera</taxon>
        <taxon>Paraneoptera</taxon>
        <taxon>Thysanoptera</taxon>
        <taxon>Terebrantia</taxon>
        <taxon>Thripoidea</taxon>
        <taxon>Thripidae</taxon>
        <taxon>Thrips</taxon>
    </lineage>
</organism>
<dbReference type="RefSeq" id="XP_034234081.1">
    <property type="nucleotide sequence ID" value="XM_034378190.1"/>
</dbReference>
<proteinExistence type="predicted"/>
<dbReference type="Pfam" id="PF00595">
    <property type="entry name" value="PDZ"/>
    <property type="match status" value="1"/>
</dbReference>
<dbReference type="GO" id="GO:0005634">
    <property type="term" value="C:nucleus"/>
    <property type="evidence" value="ECO:0007669"/>
    <property type="project" value="TreeGrafter"/>
</dbReference>
<dbReference type="SUPFAM" id="SSF50156">
    <property type="entry name" value="PDZ domain-like"/>
    <property type="match status" value="1"/>
</dbReference>
<feature type="compositionally biased region" description="Polar residues" evidence="1">
    <location>
        <begin position="120"/>
        <end position="137"/>
    </location>
</feature>
<dbReference type="InterPro" id="IPR036034">
    <property type="entry name" value="PDZ_sf"/>
</dbReference>
<sequence length="621" mass="65852">MHPIRRRKKRPNYGVRTVEVSRGKNGFGFTISGQQPCILSCIVSGSPAESAGLRAGDYLVAVDGRSVSKMPHDDVVRLIGCSSGILKLQIAENYYSDSSDDDVLPVRPKPKYSHKGRGSGHQQQQLTPRQGAGPNQQNRIAKVVHDLRTGAMFEESLVQPSACVITDWSPPPNAPTPPPRAYQQLPSEAEDVELHQFIIGYLGTIEIPKQLQPGSKLQIVCACVRKLRAEKRVPTPVALRVLADAIRLVDARGGGDGQGQGGQGATLAEYPANRVLFCGGNSGNSPDGDRRHFGLVTSTPALAEAAEAEEPAEQQPSSACHVFAVDAKQAPHEEHAARAAALNIDCGGGAAQAECAAFPRTLAGSANSSNSDSGIGFRDDSGHQSDRHDPLGILVVDMEHARLQGLGGLGLGHPPLPVIPLPDRRLAVRAMPDPQELCCPVEGGARSASADGVNKTDSAKRASRATHERDLDRERACFASLTSVPGVAHSADDLSDLLSYKLSPKVFGGPIGVPRVPHVRASQACHATHSLEDLTLADLEPLDLDQHPVLSMSARHLGGMSTPGHMAGHSGMAGMAHWGGMSAPLTGSLQELRSFVLSCYEEAEPQSLSASLHARTRVTER</sequence>
<evidence type="ECO:0000313" key="4">
    <source>
        <dbReference type="Proteomes" id="UP000515158"/>
    </source>
</evidence>
<dbReference type="SMART" id="SM00462">
    <property type="entry name" value="PTB"/>
    <property type="match status" value="1"/>
</dbReference>
<dbReference type="InterPro" id="IPR011993">
    <property type="entry name" value="PH-like_dom_sf"/>
</dbReference>
<protein>
    <submittedName>
        <fullName evidence="5">Regulator of G-protein signaling loco-like</fullName>
    </submittedName>
</protein>
<dbReference type="InterPro" id="IPR006020">
    <property type="entry name" value="PTB/PI_dom"/>
</dbReference>
<dbReference type="OrthoDB" id="196547at2759"/>
<dbReference type="GO" id="GO:0005886">
    <property type="term" value="C:plasma membrane"/>
    <property type="evidence" value="ECO:0007669"/>
    <property type="project" value="TreeGrafter"/>
</dbReference>
<dbReference type="PROSITE" id="PS50106">
    <property type="entry name" value="PDZ"/>
    <property type="match status" value="1"/>
</dbReference>
<feature type="domain" description="PDZ" evidence="3">
    <location>
        <begin position="17"/>
        <end position="94"/>
    </location>
</feature>
<feature type="region of interest" description="Disordered" evidence="1">
    <location>
        <begin position="442"/>
        <end position="469"/>
    </location>
</feature>
<dbReference type="PANTHER" id="PTHR45945">
    <property type="entry name" value="REGULATOR OF G-PROTEIN SIGNALING LOCO"/>
    <property type="match status" value="1"/>
</dbReference>
<gene>
    <name evidence="5" type="primary">LOC117641085</name>
</gene>
<dbReference type="SMART" id="SM00228">
    <property type="entry name" value="PDZ"/>
    <property type="match status" value="1"/>
</dbReference>
<dbReference type="PANTHER" id="PTHR45945:SF3">
    <property type="entry name" value="REGULATOR OF G-PROTEIN SIGNALING LOCO"/>
    <property type="match status" value="1"/>
</dbReference>
<dbReference type="GO" id="GO:0008277">
    <property type="term" value="P:regulation of G protein-coupled receptor signaling pathway"/>
    <property type="evidence" value="ECO:0007669"/>
    <property type="project" value="TreeGrafter"/>
</dbReference>
<dbReference type="GeneID" id="117641085"/>
<keyword evidence="4" id="KW-1185">Reference proteome</keyword>
<dbReference type="KEGG" id="tpal:117641085"/>
<feature type="compositionally biased region" description="Low complexity" evidence="1">
    <location>
        <begin position="364"/>
        <end position="374"/>
    </location>
</feature>
<feature type="domain" description="PID" evidence="2">
    <location>
        <begin position="196"/>
        <end position="252"/>
    </location>
</feature>
<dbReference type="Gene3D" id="2.30.42.10">
    <property type="match status" value="1"/>
</dbReference>
<feature type="region of interest" description="Disordered" evidence="1">
    <location>
        <begin position="97"/>
        <end position="137"/>
    </location>
</feature>
<dbReference type="Gene3D" id="2.30.29.30">
    <property type="entry name" value="Pleckstrin-homology domain (PH domain)/Phosphotyrosine-binding domain (PTB)"/>
    <property type="match status" value="1"/>
</dbReference>
<feature type="compositionally biased region" description="Basic residues" evidence="1">
    <location>
        <begin position="108"/>
        <end position="118"/>
    </location>
</feature>
<evidence type="ECO:0000259" key="2">
    <source>
        <dbReference type="PROSITE" id="PS01179"/>
    </source>
</evidence>
<dbReference type="Proteomes" id="UP000515158">
    <property type="component" value="Unplaced"/>
</dbReference>
<dbReference type="PROSITE" id="PS01179">
    <property type="entry name" value="PID"/>
    <property type="match status" value="1"/>
</dbReference>
<dbReference type="SUPFAM" id="SSF50729">
    <property type="entry name" value="PH domain-like"/>
    <property type="match status" value="1"/>
</dbReference>
<dbReference type="CDD" id="cd06710">
    <property type="entry name" value="PDZ_RGS12-like"/>
    <property type="match status" value="1"/>
</dbReference>